<keyword evidence="1" id="KW-0812">Transmembrane</keyword>
<name>A0A0P6XXZ7_9CHLR</name>
<feature type="transmembrane region" description="Helical" evidence="1">
    <location>
        <begin position="6"/>
        <end position="25"/>
    </location>
</feature>
<dbReference type="STRING" id="869279.SE15_04910"/>
<feature type="transmembrane region" description="Helical" evidence="1">
    <location>
        <begin position="130"/>
        <end position="151"/>
    </location>
</feature>
<proteinExistence type="predicted"/>
<protein>
    <submittedName>
        <fullName evidence="2">Uncharacterized protein</fullName>
    </submittedName>
</protein>
<evidence type="ECO:0000256" key="1">
    <source>
        <dbReference type="SAM" id="Phobius"/>
    </source>
</evidence>
<evidence type="ECO:0000313" key="3">
    <source>
        <dbReference type="Proteomes" id="UP000050544"/>
    </source>
</evidence>
<organism evidence="2 3">
    <name type="scientific">Thermanaerothrix daxensis</name>
    <dbReference type="NCBI Taxonomy" id="869279"/>
    <lineage>
        <taxon>Bacteria</taxon>
        <taxon>Bacillati</taxon>
        <taxon>Chloroflexota</taxon>
        <taxon>Anaerolineae</taxon>
        <taxon>Anaerolineales</taxon>
        <taxon>Anaerolineaceae</taxon>
        <taxon>Thermanaerothrix</taxon>
    </lineage>
</organism>
<dbReference type="AlphaFoldDB" id="A0A0P6XXZ7"/>
<sequence length="162" mass="17383">MRLAVTFLIGLLVGVLVGEGAYWLLRGESENAPRTIEIVIPPGTAAQIAKGGAGPVLPPMVFTEGDVLVVRNEDNVSHQLGPLWIPPGSAASLNLDRPSAYSMACSFQSSQILGIDVRSRIRPIDRFQGILAVLIPTWMLLWVYSLVAVPLPENPASQSPMT</sequence>
<gene>
    <name evidence="2" type="ORF">SE15_04910</name>
</gene>
<keyword evidence="1" id="KW-1133">Transmembrane helix</keyword>
<keyword evidence="3" id="KW-1185">Reference proteome</keyword>
<evidence type="ECO:0000313" key="2">
    <source>
        <dbReference type="EMBL" id="KPL84447.1"/>
    </source>
</evidence>
<keyword evidence="1" id="KW-0472">Membrane</keyword>
<comment type="caution">
    <text evidence="2">The sequence shown here is derived from an EMBL/GenBank/DDBJ whole genome shotgun (WGS) entry which is preliminary data.</text>
</comment>
<accession>A0A0P6XXZ7</accession>
<dbReference type="Proteomes" id="UP000050544">
    <property type="component" value="Unassembled WGS sequence"/>
</dbReference>
<reference evidence="2 3" key="1">
    <citation type="submission" date="2015-07" db="EMBL/GenBank/DDBJ databases">
        <title>Whole genome sequence of Thermanaerothrix daxensis DSM 23592.</title>
        <authorList>
            <person name="Hemp J."/>
            <person name="Ward L.M."/>
            <person name="Pace L.A."/>
            <person name="Fischer W.W."/>
        </authorList>
    </citation>
    <scope>NUCLEOTIDE SEQUENCE [LARGE SCALE GENOMIC DNA]</scope>
    <source>
        <strain evidence="2 3">GNS-1</strain>
    </source>
</reference>
<dbReference type="EMBL" id="LGKO01000002">
    <property type="protein sequence ID" value="KPL84447.1"/>
    <property type="molecule type" value="Genomic_DNA"/>
</dbReference>